<name>A0AAD1XF59_EUPCR</name>
<dbReference type="AlphaFoldDB" id="A0AAD1XF59"/>
<dbReference type="EMBL" id="CAMPGE010010356">
    <property type="protein sequence ID" value="CAI2369207.1"/>
    <property type="molecule type" value="Genomic_DNA"/>
</dbReference>
<comment type="caution">
    <text evidence="1">The sequence shown here is derived from an EMBL/GenBank/DDBJ whole genome shotgun (WGS) entry which is preliminary data.</text>
</comment>
<evidence type="ECO:0000313" key="2">
    <source>
        <dbReference type="Proteomes" id="UP001295684"/>
    </source>
</evidence>
<keyword evidence="2" id="KW-1185">Reference proteome</keyword>
<accession>A0AAD1XF59</accession>
<reference evidence="1" key="1">
    <citation type="submission" date="2023-07" db="EMBL/GenBank/DDBJ databases">
        <authorList>
            <consortium name="AG Swart"/>
            <person name="Singh M."/>
            <person name="Singh A."/>
            <person name="Seah K."/>
            <person name="Emmerich C."/>
        </authorList>
    </citation>
    <scope>NUCLEOTIDE SEQUENCE</scope>
    <source>
        <strain evidence="1">DP1</strain>
    </source>
</reference>
<gene>
    <name evidence="1" type="ORF">ECRASSUSDP1_LOCUS10505</name>
</gene>
<organism evidence="1 2">
    <name type="scientific">Euplotes crassus</name>
    <dbReference type="NCBI Taxonomy" id="5936"/>
    <lineage>
        <taxon>Eukaryota</taxon>
        <taxon>Sar</taxon>
        <taxon>Alveolata</taxon>
        <taxon>Ciliophora</taxon>
        <taxon>Intramacronucleata</taxon>
        <taxon>Spirotrichea</taxon>
        <taxon>Hypotrichia</taxon>
        <taxon>Euplotida</taxon>
        <taxon>Euplotidae</taxon>
        <taxon>Moneuplotes</taxon>
    </lineage>
</organism>
<dbReference type="Proteomes" id="UP001295684">
    <property type="component" value="Unassembled WGS sequence"/>
</dbReference>
<sequence length="261" mass="30717">MDTLPEFSFEYNQVFPQWDFASDYNELDKFSEKYGTVEQEFDDNSQKKMFNLHELEDVRLQKFNKSSVKNIDCLRKNPRRKIQDFLGESSLKLRHTLDPSLFCSEKGKYSERKDIVLKAVIRAIRRFYMNIFRVRYPSLLLLRIINVSQAELTRAVEDMCLSLFPADTVQKYKLNIFMQTLLDLKPPSENEEFKEACKSASSILKCCKSFSSTLFNKVCSDPCLQKICQKIQTNFEDEFLATLKNKEQNLGRYKKVLYSLC</sequence>
<evidence type="ECO:0000313" key="1">
    <source>
        <dbReference type="EMBL" id="CAI2369207.1"/>
    </source>
</evidence>
<protein>
    <submittedName>
        <fullName evidence="1">Uncharacterized protein</fullName>
    </submittedName>
</protein>
<proteinExistence type="predicted"/>